<dbReference type="EMBL" id="GIIL01002387">
    <property type="protein sequence ID" value="NOV46113.1"/>
    <property type="molecule type" value="Transcribed_RNA"/>
</dbReference>
<evidence type="ECO:0000256" key="8">
    <source>
        <dbReference type="ARBA" id="ARBA00023125"/>
    </source>
</evidence>
<proteinExistence type="inferred from homology"/>
<comment type="subcellular location">
    <subcellularLocation>
        <location evidence="2">Endomembrane system</location>
        <topology evidence="2">Multi-pass membrane protein</topology>
    </subcellularLocation>
    <subcellularLocation>
        <location evidence="1">Nucleus membrane</location>
    </subcellularLocation>
</comment>
<evidence type="ECO:0000256" key="9">
    <source>
        <dbReference type="ARBA" id="ARBA00023136"/>
    </source>
</evidence>
<organism evidence="12">
    <name type="scientific">Xenopsylla cheopis</name>
    <name type="common">Oriental rat flea</name>
    <name type="synonym">Pulex cheopis</name>
    <dbReference type="NCBI Taxonomy" id="163159"/>
    <lineage>
        <taxon>Eukaryota</taxon>
        <taxon>Metazoa</taxon>
        <taxon>Ecdysozoa</taxon>
        <taxon>Arthropoda</taxon>
        <taxon>Hexapoda</taxon>
        <taxon>Insecta</taxon>
        <taxon>Pterygota</taxon>
        <taxon>Neoptera</taxon>
        <taxon>Endopterygota</taxon>
        <taxon>Siphonaptera</taxon>
        <taxon>Pulicidae</taxon>
        <taxon>Xenopsyllinae</taxon>
        <taxon>Xenopsylla</taxon>
    </lineage>
</organism>
<feature type="transmembrane region" description="Helical" evidence="11">
    <location>
        <begin position="91"/>
        <end position="114"/>
    </location>
</feature>
<evidence type="ECO:0000256" key="6">
    <source>
        <dbReference type="ARBA" id="ARBA00022989"/>
    </source>
</evidence>
<keyword evidence="9 11" id="KW-0472">Membrane</keyword>
<keyword evidence="8" id="KW-0238">DNA-binding</keyword>
<feature type="transmembrane region" description="Helical" evidence="11">
    <location>
        <begin position="27"/>
        <end position="44"/>
    </location>
</feature>
<protein>
    <recommendedName>
        <fullName evidence="4">Transmembrane protein 18</fullName>
    </recommendedName>
</protein>
<keyword evidence="5 11" id="KW-0812">Transmembrane</keyword>
<dbReference type="PANTHER" id="PTHR22593:SF2">
    <property type="entry name" value="TRANSMEMBRANE PROTEIN 18"/>
    <property type="match status" value="1"/>
</dbReference>
<evidence type="ECO:0000256" key="2">
    <source>
        <dbReference type="ARBA" id="ARBA00004127"/>
    </source>
</evidence>
<dbReference type="AlphaFoldDB" id="A0A6M2DIF6"/>
<accession>A0A6M2DIF6</accession>
<dbReference type="PANTHER" id="PTHR22593">
    <property type="entry name" value="TRANSMEMBRANE PROTEIN 18"/>
    <property type="match status" value="1"/>
</dbReference>
<feature type="transmembrane region" description="Helical" evidence="11">
    <location>
        <begin position="51"/>
        <end position="71"/>
    </location>
</feature>
<evidence type="ECO:0000313" key="12">
    <source>
        <dbReference type="EMBL" id="NOV46113.1"/>
    </source>
</evidence>
<evidence type="ECO:0000256" key="1">
    <source>
        <dbReference type="ARBA" id="ARBA00004126"/>
    </source>
</evidence>
<evidence type="ECO:0000256" key="7">
    <source>
        <dbReference type="ARBA" id="ARBA00023054"/>
    </source>
</evidence>
<name>A0A6M2DIF6_XENCH</name>
<keyword evidence="7" id="KW-0175">Coiled coil</keyword>
<dbReference type="Pfam" id="PF14770">
    <property type="entry name" value="TMEM18"/>
    <property type="match status" value="1"/>
</dbReference>
<evidence type="ECO:0000256" key="4">
    <source>
        <dbReference type="ARBA" id="ARBA00014253"/>
    </source>
</evidence>
<dbReference type="InterPro" id="IPR026721">
    <property type="entry name" value="TMEM18"/>
</dbReference>
<evidence type="ECO:0000256" key="3">
    <source>
        <dbReference type="ARBA" id="ARBA00009971"/>
    </source>
</evidence>
<dbReference type="GO" id="GO:0031965">
    <property type="term" value="C:nuclear membrane"/>
    <property type="evidence" value="ECO:0007669"/>
    <property type="project" value="UniProtKB-SubCell"/>
</dbReference>
<evidence type="ECO:0000256" key="5">
    <source>
        <dbReference type="ARBA" id="ARBA00022692"/>
    </source>
</evidence>
<comment type="similarity">
    <text evidence="3">Belongs to the TMEM18 family.</text>
</comment>
<sequence>MDPNLIEVNSIDGIWPFIQSIEWKDPWLIGLILFHVTVLFTAVLTRNYGNFQIVLFFFLLLMVYFSEQLNAYAAHNWKVFSRQQYFDSKGLFISIVFSVPILLNCMLMVGSWLYQSTQLMTKLKRAQLHESLRKQNSNKSKKDD</sequence>
<dbReference type="GO" id="GO:0003677">
    <property type="term" value="F:DNA binding"/>
    <property type="evidence" value="ECO:0007669"/>
    <property type="project" value="UniProtKB-KW"/>
</dbReference>
<evidence type="ECO:0000256" key="11">
    <source>
        <dbReference type="SAM" id="Phobius"/>
    </source>
</evidence>
<keyword evidence="10" id="KW-0539">Nucleus</keyword>
<evidence type="ECO:0000256" key="10">
    <source>
        <dbReference type="ARBA" id="ARBA00023242"/>
    </source>
</evidence>
<keyword evidence="6 11" id="KW-1133">Transmembrane helix</keyword>
<reference evidence="12" key="1">
    <citation type="submission" date="2020-03" db="EMBL/GenBank/DDBJ databases">
        <title>Transcriptomic Profiling of the Digestive Tract of the Rat Flea, Xenopsylla cheopis, Following Blood Feeding and Infection with Yersinia pestis.</title>
        <authorList>
            <person name="Bland D.M."/>
            <person name="Martens C.A."/>
            <person name="Virtaneva K."/>
            <person name="Kanakabandi K."/>
            <person name="Long D."/>
            <person name="Rosenke R."/>
            <person name="Saturday G.A."/>
            <person name="Hoyt F.H."/>
            <person name="Bruno D.P."/>
            <person name="Ribeiro J.M.C."/>
            <person name="Hinnebusch J."/>
        </authorList>
    </citation>
    <scope>NUCLEOTIDE SEQUENCE</scope>
</reference>